<dbReference type="Pfam" id="PF07261">
    <property type="entry name" value="DnaB_2"/>
    <property type="match status" value="2"/>
</dbReference>
<feature type="region of interest" description="Disordered" evidence="2">
    <location>
        <begin position="97"/>
        <end position="152"/>
    </location>
</feature>
<comment type="caution">
    <text evidence="4">The sequence shown here is derived from an EMBL/GenBank/DDBJ whole genome shotgun (WGS) entry which is preliminary data.</text>
</comment>
<gene>
    <name evidence="4" type="ORF">H9912_07780</name>
</gene>
<dbReference type="AlphaFoldDB" id="A0A9D2TZ20"/>
<feature type="compositionally biased region" description="Low complexity" evidence="2">
    <location>
        <begin position="126"/>
        <end position="150"/>
    </location>
</feature>
<dbReference type="NCBIfam" id="TIGR01446">
    <property type="entry name" value="DnaD_dom"/>
    <property type="match status" value="2"/>
</dbReference>
<dbReference type="PANTHER" id="PTHR37293">
    <property type="entry name" value="PHAGE REPLICATION PROTEIN-RELATED"/>
    <property type="match status" value="1"/>
</dbReference>
<proteinExistence type="inferred from homology"/>
<evidence type="ECO:0000313" key="5">
    <source>
        <dbReference type="Proteomes" id="UP000823851"/>
    </source>
</evidence>
<dbReference type="SUPFAM" id="SSF158499">
    <property type="entry name" value="DnaD domain-like"/>
    <property type="match status" value="2"/>
</dbReference>
<dbReference type="PANTHER" id="PTHR37293:SF5">
    <property type="entry name" value="DNA REPLICATION PROTEIN"/>
    <property type="match status" value="1"/>
</dbReference>
<reference evidence="4" key="2">
    <citation type="submission" date="2021-04" db="EMBL/GenBank/DDBJ databases">
        <authorList>
            <person name="Gilroy R."/>
        </authorList>
    </citation>
    <scope>NUCLEOTIDE SEQUENCE</scope>
    <source>
        <strain evidence="4">ChiHjej8B7-25341</strain>
    </source>
</reference>
<sequence>MSRLKICQDGCDGVTIVPNRFIDEFMPQANDAQLKIYLYLLRTMNAGRPLDIPEIADAFNHTEKDVMRALKYWEKRGVLRLEYDTARTLTGIRLSDLSGSQSAPEKASSDSLTNPALRQEGETDAEASLPSAPAEEGTASAAGSDSSQQDFTRPSYSLDELKAFQQKDSAAQLLFIAEQYLGRTLSPSDVRSILFFSDRLHFSDDLIDYLLQYCVERGKKDFRYMEKVAVSWAEAGVTTPAEAERQAVKYDRTVYAIMNSLGKTNAPTRREAEFIRRWREDYGFELSVIQEACERTVLATDRHRFEYADKILSSWKQSGVRHLSDVARLDAGFQKEKPARQGRERSADRYNRFMQNSYDYDALEKELLHI</sequence>
<comment type="similarity">
    <text evidence="1">Belongs to the DnaB/DnaD family.</text>
</comment>
<dbReference type="InterPro" id="IPR017019">
    <property type="entry name" value="DNA_replication_prd_bac"/>
</dbReference>
<dbReference type="Gene3D" id="1.10.10.630">
    <property type="entry name" value="DnaD domain-like"/>
    <property type="match status" value="2"/>
</dbReference>
<evidence type="ECO:0000313" key="4">
    <source>
        <dbReference type="EMBL" id="HJD31826.1"/>
    </source>
</evidence>
<dbReference type="EMBL" id="DWUW01000220">
    <property type="protein sequence ID" value="HJD31826.1"/>
    <property type="molecule type" value="Genomic_DNA"/>
</dbReference>
<evidence type="ECO:0000256" key="1">
    <source>
        <dbReference type="ARBA" id="ARBA00093462"/>
    </source>
</evidence>
<name>A0A9D2TZ20_9FIRM</name>
<feature type="compositionally biased region" description="Polar residues" evidence="2">
    <location>
        <begin position="97"/>
        <end position="116"/>
    </location>
</feature>
<feature type="domain" description="DnaB/C C-terminal" evidence="3">
    <location>
        <begin position="267"/>
        <end position="326"/>
    </location>
</feature>
<dbReference type="InterPro" id="IPR053162">
    <property type="entry name" value="DnaD"/>
</dbReference>
<dbReference type="Proteomes" id="UP000823851">
    <property type="component" value="Unassembled WGS sequence"/>
</dbReference>
<accession>A0A9D2TZ20</accession>
<dbReference type="InterPro" id="IPR006343">
    <property type="entry name" value="DnaB/C_C"/>
</dbReference>
<reference evidence="4" key="1">
    <citation type="journal article" date="2021" name="PeerJ">
        <title>Extensive microbial diversity within the chicken gut microbiome revealed by metagenomics and culture.</title>
        <authorList>
            <person name="Gilroy R."/>
            <person name="Ravi A."/>
            <person name="Getino M."/>
            <person name="Pursley I."/>
            <person name="Horton D.L."/>
            <person name="Alikhan N.F."/>
            <person name="Baker D."/>
            <person name="Gharbi K."/>
            <person name="Hall N."/>
            <person name="Watson M."/>
            <person name="Adriaenssens E.M."/>
            <person name="Foster-Nyarko E."/>
            <person name="Jarju S."/>
            <person name="Secka A."/>
            <person name="Antonio M."/>
            <person name="Oren A."/>
            <person name="Chaudhuri R.R."/>
            <person name="La Ragione R."/>
            <person name="Hildebrand F."/>
            <person name="Pallen M.J."/>
        </authorList>
    </citation>
    <scope>NUCLEOTIDE SEQUENCE</scope>
    <source>
        <strain evidence="4">ChiHjej8B7-25341</strain>
    </source>
</reference>
<protein>
    <submittedName>
        <fullName evidence="4">DnaD domain protein</fullName>
    </submittedName>
</protein>
<organism evidence="4 5">
    <name type="scientific">Candidatus Eisenbergiella stercorigallinarum</name>
    <dbReference type="NCBI Taxonomy" id="2838557"/>
    <lineage>
        <taxon>Bacteria</taxon>
        <taxon>Bacillati</taxon>
        <taxon>Bacillota</taxon>
        <taxon>Clostridia</taxon>
        <taxon>Lachnospirales</taxon>
        <taxon>Lachnospiraceae</taxon>
        <taxon>Eisenbergiella</taxon>
    </lineage>
</organism>
<evidence type="ECO:0000259" key="3">
    <source>
        <dbReference type="Pfam" id="PF07261"/>
    </source>
</evidence>
<dbReference type="InterPro" id="IPR034829">
    <property type="entry name" value="DnaD-like_sf"/>
</dbReference>
<evidence type="ECO:0000256" key="2">
    <source>
        <dbReference type="SAM" id="MobiDB-lite"/>
    </source>
</evidence>
<feature type="domain" description="DnaB/C C-terminal" evidence="3">
    <location>
        <begin position="175"/>
        <end position="246"/>
    </location>
</feature>
<dbReference type="PIRSF" id="PIRSF033722">
    <property type="entry name" value="DnaD_CA_C3587_prd"/>
    <property type="match status" value="1"/>
</dbReference>